<gene>
    <name evidence="3" type="ORF">AOZ06_16440</name>
</gene>
<dbReference type="Proteomes" id="UP000063699">
    <property type="component" value="Chromosome"/>
</dbReference>
<dbReference type="STRING" id="860235.AOZ06_16440"/>
<dbReference type="GO" id="GO:0005524">
    <property type="term" value="F:ATP binding"/>
    <property type="evidence" value="ECO:0007669"/>
    <property type="project" value="UniProtKB-UniRule"/>
</dbReference>
<protein>
    <recommendedName>
        <fullName evidence="2">ATP-grasp domain-containing protein</fullName>
    </recommendedName>
</protein>
<dbReference type="SUPFAM" id="SSF56059">
    <property type="entry name" value="Glutathione synthetase ATP-binding domain-like"/>
    <property type="match status" value="1"/>
</dbReference>
<keyword evidence="1" id="KW-0547">Nucleotide-binding</keyword>
<dbReference type="InterPro" id="IPR040754">
    <property type="entry name" value="PreAtp-grasp"/>
</dbReference>
<evidence type="ECO:0000313" key="4">
    <source>
        <dbReference type="Proteomes" id="UP000063699"/>
    </source>
</evidence>
<organism evidence="3 4">
    <name type="scientific">Kibdelosporangium phytohabitans</name>
    <dbReference type="NCBI Taxonomy" id="860235"/>
    <lineage>
        <taxon>Bacteria</taxon>
        <taxon>Bacillati</taxon>
        <taxon>Actinomycetota</taxon>
        <taxon>Actinomycetes</taxon>
        <taxon>Pseudonocardiales</taxon>
        <taxon>Pseudonocardiaceae</taxon>
        <taxon>Kibdelosporangium</taxon>
    </lineage>
</organism>
<feature type="domain" description="ATP-grasp" evidence="2">
    <location>
        <begin position="144"/>
        <end position="366"/>
    </location>
</feature>
<proteinExistence type="predicted"/>
<dbReference type="AlphaFoldDB" id="A0A0N9HY88"/>
<evidence type="ECO:0000256" key="1">
    <source>
        <dbReference type="PROSITE-ProRule" id="PRU00409"/>
    </source>
</evidence>
<dbReference type="KEGG" id="kphy:AOZ06_16440"/>
<sequence>MSTLLISNLGRLITGAPAGAELLGPPQAYAEPYLGYLQAQTHRTIWFAGPGDVLVLPTPVDEVFLDYATSLRGFGVGEIDVLVGDDEDLAADVRRAVTRRGTDRAWPYYHDRRTDAFLRELGLAGSGFAGQGGAELLNSKVLFRALAAGIGVPIADGRCPATAADATAWVWELVSSGRCAILKEDFHVGGLGNKVVSPVAGISSFGALGAEVCTDPAAVARVVGSRFAEETGRLVVEHYFPDSASIYAGFFVTDDGVTRYGAGEMRMMPVINGLVTPGTSVPAEFLVHAEHIAQATRAMGYRGQLSVDGIVTPAGEVFLTEFNARSGGATHNHCILRGLVGRPDRVLLDRRRCGLPPLKQLLAALDDAGIGYDPVTATGVVITVHDGGTGTQRGEFCVIAADLDTARRQEDMVLDMIEGAA</sequence>
<accession>A0A0N9HY88</accession>
<reference evidence="3 4" key="1">
    <citation type="submission" date="2015-07" db="EMBL/GenBank/DDBJ databases">
        <title>Genome sequencing of Kibdelosporangium phytohabitans.</title>
        <authorList>
            <person name="Qin S."/>
            <person name="Xing K."/>
        </authorList>
    </citation>
    <scope>NUCLEOTIDE SEQUENCE [LARGE SCALE GENOMIC DNA]</scope>
    <source>
        <strain evidence="3 4">KLBMP1111</strain>
    </source>
</reference>
<dbReference type="Pfam" id="PF18604">
    <property type="entry name" value="PreAtp-grasp"/>
    <property type="match status" value="1"/>
</dbReference>
<dbReference type="OrthoDB" id="581833at2"/>
<dbReference type="RefSeq" id="WP_054290192.1">
    <property type="nucleotide sequence ID" value="NZ_CP012752.1"/>
</dbReference>
<dbReference type="PROSITE" id="PS50975">
    <property type="entry name" value="ATP_GRASP"/>
    <property type="match status" value="1"/>
</dbReference>
<dbReference type="InterPro" id="IPR011761">
    <property type="entry name" value="ATP-grasp"/>
</dbReference>
<evidence type="ECO:0000313" key="3">
    <source>
        <dbReference type="EMBL" id="ALG08285.1"/>
    </source>
</evidence>
<name>A0A0N9HY88_9PSEU</name>
<dbReference type="GO" id="GO:0046872">
    <property type="term" value="F:metal ion binding"/>
    <property type="evidence" value="ECO:0007669"/>
    <property type="project" value="InterPro"/>
</dbReference>
<keyword evidence="4" id="KW-1185">Reference proteome</keyword>
<dbReference type="Pfam" id="PF18105">
    <property type="entry name" value="PGM1_C"/>
    <property type="match status" value="1"/>
</dbReference>
<evidence type="ECO:0000259" key="2">
    <source>
        <dbReference type="PROSITE" id="PS50975"/>
    </source>
</evidence>
<keyword evidence="1" id="KW-0067">ATP-binding</keyword>
<dbReference type="EMBL" id="CP012752">
    <property type="protein sequence ID" value="ALG08285.1"/>
    <property type="molecule type" value="Genomic_DNA"/>
</dbReference>
<dbReference type="InterPro" id="IPR041356">
    <property type="entry name" value="PGM1_C"/>
</dbReference>